<dbReference type="AlphaFoldDB" id="A0A9E9LEH6"/>
<dbReference type="InterPro" id="IPR002767">
    <property type="entry name" value="Thiamine_BP"/>
</dbReference>
<dbReference type="Gene3D" id="3.30.70.930">
    <property type="match status" value="1"/>
</dbReference>
<dbReference type="Pfam" id="PF01910">
    <property type="entry name" value="Thiamine_BP"/>
    <property type="match status" value="1"/>
</dbReference>
<dbReference type="SUPFAM" id="SSF89957">
    <property type="entry name" value="MTH1187/YkoF-like"/>
    <property type="match status" value="1"/>
</dbReference>
<dbReference type="EMBL" id="CP098248">
    <property type="protein sequence ID" value="WAV96712.1"/>
    <property type="molecule type" value="Genomic_DNA"/>
</dbReference>
<reference evidence="3" key="2">
    <citation type="journal article" date="2022" name="Front. Microbiol.">
        <title>New perspectives on an old grouping: The genomic and phenotypic variability of Oxalobacter formigenes and the implications for calcium oxalate stone prevention.</title>
        <authorList>
            <person name="Chmiel J.A."/>
            <person name="Carr C."/>
            <person name="Stuivenberg G.A."/>
            <person name="Venema R."/>
            <person name="Chanyi R.M."/>
            <person name="Al K.F."/>
            <person name="Giguere D."/>
            <person name="Say H."/>
            <person name="Akouris P.P."/>
            <person name="Dominguez Romero S.A."/>
            <person name="Kwong A."/>
            <person name="Tai V."/>
            <person name="Koval S.F."/>
            <person name="Razvi H."/>
            <person name="Bjazevic J."/>
            <person name="Burton J.P."/>
        </authorList>
    </citation>
    <scope>NUCLEOTIDE SEQUENCE</scope>
    <source>
        <strain evidence="3">OxK</strain>
    </source>
</reference>
<keyword evidence="5" id="KW-1185">Reference proteome</keyword>
<evidence type="ECO:0000313" key="3">
    <source>
        <dbReference type="EMBL" id="WAV90932.1"/>
    </source>
</evidence>
<evidence type="ECO:0000313" key="5">
    <source>
        <dbReference type="Proteomes" id="UP001164794"/>
    </source>
</evidence>
<dbReference type="RefSeq" id="WP_269264190.1">
    <property type="nucleotide sequence ID" value="NZ_CP098248.1"/>
</dbReference>
<accession>A0A9E9LEH6</accession>
<protein>
    <submittedName>
        <fullName evidence="3">MTH1187 family thiamine-binding protein</fullName>
    </submittedName>
</protein>
<sequence>MVLLELAIFPNDKGTSLSPYVARCMDIIDKSGLTYQFSAMSTTIEGEWDDVMKVVGDCFKALAKDCDRISVMTRVDYRAGNQSRLKSKVQSVEEKLGRDLVKKK</sequence>
<dbReference type="EMBL" id="CP098251">
    <property type="protein sequence ID" value="WAV90932.1"/>
    <property type="molecule type" value="Genomic_DNA"/>
</dbReference>
<dbReference type="Proteomes" id="UP001164794">
    <property type="component" value="Chromosome"/>
</dbReference>
<reference evidence="4" key="1">
    <citation type="journal article" date="2022" name="Front. Microbiol.">
        <title>New perspectives on an old grouping: The genomic and phenotypic variability of Oxalobacter formigenes and the implications for calcium oxalate stone prevention.</title>
        <authorList>
            <person name="Chmiel J.A."/>
            <person name="Carr C."/>
            <person name="Stuivenberg G.A."/>
            <person name="Venema R."/>
            <person name="Chanyi R.M."/>
            <person name="Al K.F."/>
            <person name="Giguere D."/>
            <person name="Say H."/>
            <person name="Akouris P.P."/>
            <person name="Dominguez Romero S.A."/>
            <person name="Kwong A."/>
            <person name="Tai V."/>
            <person name="Koval S.F."/>
            <person name="Razvi H."/>
            <person name="Bjazevic J."/>
            <person name="Burton J.P."/>
        </authorList>
    </citation>
    <scope>NUCLEOTIDE SEQUENCE</scope>
    <source>
        <strain evidence="4">HOxNP-1</strain>
    </source>
</reference>
<evidence type="ECO:0000259" key="2">
    <source>
        <dbReference type="Pfam" id="PF01910"/>
    </source>
</evidence>
<dbReference type="GO" id="GO:0005829">
    <property type="term" value="C:cytosol"/>
    <property type="evidence" value="ECO:0007669"/>
    <property type="project" value="TreeGrafter"/>
</dbReference>
<gene>
    <name evidence="4" type="ORF">NB645_07755</name>
    <name evidence="3" type="ORF">NB646_08885</name>
</gene>
<name>A0A9E9LEH6_9BURK</name>
<dbReference type="InterPro" id="IPR051614">
    <property type="entry name" value="UPF0045_domain"/>
</dbReference>
<evidence type="ECO:0000313" key="4">
    <source>
        <dbReference type="EMBL" id="WAV96712.1"/>
    </source>
</evidence>
<evidence type="ECO:0000256" key="1">
    <source>
        <dbReference type="ARBA" id="ARBA00010272"/>
    </source>
</evidence>
<dbReference type="InterPro" id="IPR029756">
    <property type="entry name" value="MTH1187/YkoF-like"/>
</dbReference>
<feature type="domain" description="Thiamine-binding protein" evidence="2">
    <location>
        <begin position="5"/>
        <end position="93"/>
    </location>
</feature>
<dbReference type="NCBIfam" id="TIGR00106">
    <property type="entry name" value="MTH1187 family thiamine-binding protein"/>
    <property type="match status" value="1"/>
</dbReference>
<dbReference type="PANTHER" id="PTHR33777">
    <property type="entry name" value="UPF0045 PROTEIN ECM15"/>
    <property type="match status" value="1"/>
</dbReference>
<organism evidence="3">
    <name type="scientific">Oxalobacter aliiformigenes</name>
    <dbReference type="NCBI Taxonomy" id="2946593"/>
    <lineage>
        <taxon>Bacteria</taxon>
        <taxon>Pseudomonadati</taxon>
        <taxon>Pseudomonadota</taxon>
        <taxon>Betaproteobacteria</taxon>
        <taxon>Burkholderiales</taxon>
        <taxon>Oxalobacteraceae</taxon>
        <taxon>Oxalobacter</taxon>
    </lineage>
</organism>
<dbReference type="PANTHER" id="PTHR33777:SF1">
    <property type="entry name" value="UPF0045 PROTEIN ECM15"/>
    <property type="match status" value="1"/>
</dbReference>
<dbReference type="Proteomes" id="UP001164819">
    <property type="component" value="Chromosome"/>
</dbReference>
<comment type="similarity">
    <text evidence="1">Belongs to the UPF0045 family.</text>
</comment>
<proteinExistence type="inferred from homology"/>